<evidence type="ECO:0000313" key="2">
    <source>
        <dbReference type="Proteomes" id="UP000540506"/>
    </source>
</evidence>
<dbReference type="EMBL" id="JACHJV010000001">
    <property type="protein sequence ID" value="MBB4921897.1"/>
    <property type="molecule type" value="Genomic_DNA"/>
</dbReference>
<proteinExistence type="predicted"/>
<dbReference type="AlphaFoldDB" id="A0A7W7VT67"/>
<name>A0A7W7VT67_KITKI</name>
<accession>A0A7W7VT67</accession>
<gene>
    <name evidence="1" type="ORF">FHR34_000890</name>
</gene>
<evidence type="ECO:0000313" key="1">
    <source>
        <dbReference type="EMBL" id="MBB4921897.1"/>
    </source>
</evidence>
<dbReference type="Proteomes" id="UP000540506">
    <property type="component" value="Unassembled WGS sequence"/>
</dbReference>
<reference evidence="1 2" key="1">
    <citation type="submission" date="2020-08" db="EMBL/GenBank/DDBJ databases">
        <title>Sequencing the genomes of 1000 actinobacteria strains.</title>
        <authorList>
            <person name="Klenk H.-P."/>
        </authorList>
    </citation>
    <scope>NUCLEOTIDE SEQUENCE [LARGE SCALE GENOMIC DNA]</scope>
    <source>
        <strain evidence="1 2">DSM 41654</strain>
    </source>
</reference>
<comment type="caution">
    <text evidence="1">The sequence shown here is derived from an EMBL/GenBank/DDBJ whole genome shotgun (WGS) entry which is preliminary data.</text>
</comment>
<organism evidence="1 2">
    <name type="scientific">Kitasatospora kifunensis</name>
    <name type="common">Streptomyces kifunensis</name>
    <dbReference type="NCBI Taxonomy" id="58351"/>
    <lineage>
        <taxon>Bacteria</taxon>
        <taxon>Bacillati</taxon>
        <taxon>Actinomycetota</taxon>
        <taxon>Actinomycetes</taxon>
        <taxon>Kitasatosporales</taxon>
        <taxon>Streptomycetaceae</taxon>
        <taxon>Kitasatospora</taxon>
    </lineage>
</organism>
<protein>
    <submittedName>
        <fullName evidence="1">Uncharacterized protein</fullName>
    </submittedName>
</protein>
<keyword evidence="2" id="KW-1185">Reference proteome</keyword>
<sequence length="75" mass="7634">MGAAPRARGDGSVLAASPANVILLTPSQQASSALMRLFMTWGAEAALAAADETGDGTADWLALAPVRLLKSELLP</sequence>